<dbReference type="PANTHER" id="PTHR43581:SF4">
    <property type="entry name" value="ATP_GTP PHOSPHATASE"/>
    <property type="match status" value="1"/>
</dbReference>
<organism evidence="3 4">
    <name type="scientific">Cryobacterium levicorallinum</name>
    <dbReference type="NCBI Taxonomy" id="995038"/>
    <lineage>
        <taxon>Bacteria</taxon>
        <taxon>Bacillati</taxon>
        <taxon>Actinomycetota</taxon>
        <taxon>Actinomycetes</taxon>
        <taxon>Micrococcales</taxon>
        <taxon>Microbacteriaceae</taxon>
        <taxon>Cryobacterium</taxon>
    </lineage>
</organism>
<accession>A0A4R8VHY3</accession>
<dbReference type="Pfam" id="PF11398">
    <property type="entry name" value="DUF2813"/>
    <property type="match status" value="1"/>
</dbReference>
<evidence type="ECO:0000313" key="3">
    <source>
        <dbReference type="EMBL" id="TFB82759.1"/>
    </source>
</evidence>
<name>A0A4R8VHY3_9MICO</name>
<evidence type="ECO:0000259" key="1">
    <source>
        <dbReference type="Pfam" id="PF13175"/>
    </source>
</evidence>
<evidence type="ECO:0000259" key="2">
    <source>
        <dbReference type="Pfam" id="PF20469"/>
    </source>
</evidence>
<dbReference type="Pfam" id="PF20469">
    <property type="entry name" value="OLD-like_TOPRIM"/>
    <property type="match status" value="1"/>
</dbReference>
<dbReference type="Gene3D" id="3.40.50.300">
    <property type="entry name" value="P-loop containing nucleotide triphosphate hydrolases"/>
    <property type="match status" value="2"/>
</dbReference>
<dbReference type="InterPro" id="IPR034139">
    <property type="entry name" value="TOPRIM_OLD"/>
</dbReference>
<protein>
    <submittedName>
        <fullName evidence="3">DUF2813 domain-containing protein</fullName>
    </submittedName>
</protein>
<dbReference type="SUPFAM" id="SSF52540">
    <property type="entry name" value="P-loop containing nucleoside triphosphate hydrolases"/>
    <property type="match status" value="1"/>
</dbReference>
<feature type="domain" description="OLD protein-like TOPRIM" evidence="2">
    <location>
        <begin position="389"/>
        <end position="452"/>
    </location>
</feature>
<dbReference type="InterPro" id="IPR041685">
    <property type="entry name" value="AAA_GajA/Old/RecF-like"/>
</dbReference>
<dbReference type="CDD" id="cd01026">
    <property type="entry name" value="TOPRIM_OLD"/>
    <property type="match status" value="1"/>
</dbReference>
<dbReference type="Pfam" id="PF13175">
    <property type="entry name" value="AAA_15"/>
    <property type="match status" value="1"/>
</dbReference>
<dbReference type="InterPro" id="IPR027417">
    <property type="entry name" value="P-loop_NTPase"/>
</dbReference>
<dbReference type="EMBL" id="SOFE01000023">
    <property type="protein sequence ID" value="TFB82759.1"/>
    <property type="molecule type" value="Genomic_DNA"/>
</dbReference>
<comment type="caution">
    <text evidence="3">The sequence shown here is derived from an EMBL/GenBank/DDBJ whole genome shotgun (WGS) entry which is preliminary data.</text>
</comment>
<dbReference type="AlphaFoldDB" id="A0A4R8VHY3"/>
<dbReference type="PANTHER" id="PTHR43581">
    <property type="entry name" value="ATP/GTP PHOSPHATASE"/>
    <property type="match status" value="1"/>
</dbReference>
<feature type="domain" description="Endonuclease GajA/Old nuclease/RecF-like AAA" evidence="1">
    <location>
        <begin position="225"/>
        <end position="340"/>
    </location>
</feature>
<evidence type="ECO:0000313" key="4">
    <source>
        <dbReference type="Proteomes" id="UP000297963"/>
    </source>
</evidence>
<dbReference type="InterPro" id="IPR051396">
    <property type="entry name" value="Bact_Antivir_Def_Nuclease"/>
</dbReference>
<gene>
    <name evidence="3" type="ORF">E3O11_12885</name>
</gene>
<sequence length="571" mass="62187">MLRFMRLSRVRVHNYRNIHGLDLELGQVSVVVGENRTGKTNLINAIRLVLDPAMPYAERKLTSDDFWDGLRKGDPTYEPMKALETISITLQFADFQNDGRIAAVLFQGLVTTTPVRAEMTYVWAPDPTKGNKYRDGVYFGSNGSGKRVGPDLREEIFVAFLHALRDVEGDIRSWRKSPLKSLLEGASEALDPQQLEQIRANLESANSTLQSMSPIQQISTDLESELLGSVGRRQSLGATLRSTPPEPLGLVRAMQLYIDGDRARRLSAASLGGQNILYFALLQMGFRAQILQKVVSHTLLLVEEPEAHLHPHMQRAVLENLTPRDGQTSMVVTTHSPHVASAVDARHLIRLKSGLTGSTGFSARSAALSSREWDDMNRYLNATQAEMVFADKVLLVEGYAEEVLLPAFAAILNIDLDKEGISVCAIHGTHFESYLKFCDALGIPWALLTDGDLDAQSVSAGQARVTRFSANNYGGASPASLGMFVGDDTLELDLYATGANGSIVDSVLVELGSSNTGSRVGAWNGKPSKSSLISEVVVAGGKGRFAQRLASELVEVPGYVKASLDYLLASK</sequence>
<dbReference type="Proteomes" id="UP000297963">
    <property type="component" value="Unassembled WGS sequence"/>
</dbReference>
<dbReference type="InterPro" id="IPR022602">
    <property type="entry name" value="DUF2813"/>
</dbReference>
<reference evidence="3 4" key="1">
    <citation type="submission" date="2019-03" db="EMBL/GenBank/DDBJ databases">
        <title>Genomics of glacier-inhabiting Cryobacterium strains.</title>
        <authorList>
            <person name="Liu Q."/>
            <person name="Xin Y.-H."/>
        </authorList>
    </citation>
    <scope>NUCLEOTIDE SEQUENCE [LARGE SCALE GENOMIC DNA]</scope>
    <source>
        <strain evidence="3 4">Hh34</strain>
    </source>
</reference>
<proteinExistence type="predicted"/>